<dbReference type="EMBL" id="LFBU01000001">
    <property type="protein sequence ID" value="KMQ73997.1"/>
    <property type="molecule type" value="Genomic_DNA"/>
</dbReference>
<sequence length="247" mass="26617">MSDIFLVVLLLSLIALVAGMIKPRWALPWASTPSRGKAAGLYVAAILASFVGFGITTDQAKKATADATETEQRTTTETAQPEPAAEPEPEPLSPAELAANNMPEAQKSFLAVMADAARAYEDAPNELVKSTIERDRRTDSREFTKDGLTAWTGVLERLETNGDGNGIVVIRANSHTTFQTWNNAYSDAQYNTLIPNGSELYTKVAQLSVGAPVRFSGNIVSEGSATERGSVIEPEFIVRFSNVEALH</sequence>
<reference evidence="3 4" key="1">
    <citation type="submission" date="2015-06" db="EMBL/GenBank/DDBJ databases">
        <title>Marinobacter subterrani, a genetically tractable neutrophilic iron-oxidizing strain isolated from the Soudan Iron Mine.</title>
        <authorList>
            <person name="Bonis B.M."/>
            <person name="Gralnick J.A."/>
        </authorList>
    </citation>
    <scope>NUCLEOTIDE SEQUENCE [LARGE SCALE GENOMIC DNA]</scope>
    <source>
        <strain evidence="3 4">JG233</strain>
    </source>
</reference>
<dbReference type="PATRIC" id="fig|1658765.3.peg.161"/>
<protein>
    <submittedName>
        <fullName evidence="3">Uncharacterized protein</fullName>
    </submittedName>
</protein>
<feature type="transmembrane region" description="Helical" evidence="2">
    <location>
        <begin position="36"/>
        <end position="55"/>
    </location>
</feature>
<evidence type="ECO:0000313" key="4">
    <source>
        <dbReference type="Proteomes" id="UP000036102"/>
    </source>
</evidence>
<dbReference type="STRING" id="1658765.Msub_10168"/>
<feature type="region of interest" description="Disordered" evidence="1">
    <location>
        <begin position="63"/>
        <end position="95"/>
    </location>
</feature>
<gene>
    <name evidence="3" type="ORF">Msub_10168</name>
</gene>
<keyword evidence="2" id="KW-0812">Transmembrane</keyword>
<evidence type="ECO:0000256" key="2">
    <source>
        <dbReference type="SAM" id="Phobius"/>
    </source>
</evidence>
<evidence type="ECO:0000313" key="3">
    <source>
        <dbReference type="EMBL" id="KMQ73997.1"/>
    </source>
</evidence>
<name>A0A0J7J767_9GAMM</name>
<keyword evidence="2" id="KW-0472">Membrane</keyword>
<dbReference type="AlphaFoldDB" id="A0A0J7J767"/>
<comment type="caution">
    <text evidence="3">The sequence shown here is derived from an EMBL/GenBank/DDBJ whole genome shotgun (WGS) entry which is preliminary data.</text>
</comment>
<accession>A0A0J7J767</accession>
<keyword evidence="2" id="KW-1133">Transmembrane helix</keyword>
<keyword evidence="4" id="KW-1185">Reference proteome</keyword>
<evidence type="ECO:0000256" key="1">
    <source>
        <dbReference type="SAM" id="MobiDB-lite"/>
    </source>
</evidence>
<feature type="compositionally biased region" description="Basic and acidic residues" evidence="1">
    <location>
        <begin position="63"/>
        <end position="74"/>
    </location>
</feature>
<proteinExistence type="predicted"/>
<organism evidence="3 4">
    <name type="scientific">Marinobacter subterrani</name>
    <dbReference type="NCBI Taxonomy" id="1658765"/>
    <lineage>
        <taxon>Bacteria</taxon>
        <taxon>Pseudomonadati</taxon>
        <taxon>Pseudomonadota</taxon>
        <taxon>Gammaproteobacteria</taxon>
        <taxon>Pseudomonadales</taxon>
        <taxon>Marinobacteraceae</taxon>
        <taxon>Marinobacter</taxon>
    </lineage>
</organism>
<dbReference type="Proteomes" id="UP000036102">
    <property type="component" value="Unassembled WGS sequence"/>
</dbReference>
<dbReference type="RefSeq" id="WP_048494268.1">
    <property type="nucleotide sequence ID" value="NZ_LFBU01000001.1"/>
</dbReference>
<dbReference type="OrthoDB" id="8420738at2"/>